<dbReference type="Pfam" id="PF13545">
    <property type="entry name" value="HTH_Crp_2"/>
    <property type="match status" value="1"/>
</dbReference>
<keyword evidence="7" id="KW-1185">Reference proteome</keyword>
<dbReference type="SMART" id="SM00100">
    <property type="entry name" value="cNMP"/>
    <property type="match status" value="1"/>
</dbReference>
<sequence length="233" mass="25654">MGNVWPPSTFLGQLRPDTAEAVLEIGTPVIYPAHRWILRQGEEGSHVILLVSGFVKVLLNAETGYEMLAAVRVGGDLVGEMAAFESRPRSGSVIACGEVRARVVQREALEQFLAARPDALRGVIRMLSARLRWANQRRVEFQAYDAETRLARVLVELSHSYGLTEPGRPRSVLALTLTQSELASLAGLKLATAEKALAGLTRIGLVERNYRSVTVNDVPRLMQFAHVDPQNPY</sequence>
<reference evidence="7" key="1">
    <citation type="submission" date="2016-10" db="EMBL/GenBank/DDBJ databases">
        <authorList>
            <person name="Varghese N."/>
        </authorList>
    </citation>
    <scope>NUCLEOTIDE SEQUENCE [LARGE SCALE GENOMIC DNA]</scope>
    <source>
        <strain evidence="7">DSM 45096 / BCRC 16803 / CGMCC 4.1857 / CIP 109030 / JCM 12277 / KCTC 19219 / NBRC 100920 / 33214</strain>
    </source>
</reference>
<keyword evidence="6" id="KW-0418">Kinase</keyword>
<dbReference type="Gene3D" id="1.10.10.10">
    <property type="entry name" value="Winged helix-like DNA-binding domain superfamily/Winged helix DNA-binding domain"/>
    <property type="match status" value="1"/>
</dbReference>
<gene>
    <name evidence="6" type="ORF">SAMN05414137_103129</name>
</gene>
<dbReference type="SUPFAM" id="SSF46785">
    <property type="entry name" value="Winged helix' DNA-binding domain"/>
    <property type="match status" value="1"/>
</dbReference>
<name>A0A1H7J7F8_STRJI</name>
<dbReference type="PANTHER" id="PTHR24567">
    <property type="entry name" value="CRP FAMILY TRANSCRIPTIONAL REGULATORY PROTEIN"/>
    <property type="match status" value="1"/>
</dbReference>
<dbReference type="InterPro" id="IPR036388">
    <property type="entry name" value="WH-like_DNA-bd_sf"/>
</dbReference>
<protein>
    <submittedName>
        <fullName evidence="6">cAMP-binding domain of CRP or a regulatory subunit of cAMP-dependent protein kinases</fullName>
    </submittedName>
</protein>
<dbReference type="InterPro" id="IPR014710">
    <property type="entry name" value="RmlC-like_jellyroll"/>
</dbReference>
<dbReference type="InterPro" id="IPR050397">
    <property type="entry name" value="Env_Response_Regulators"/>
</dbReference>
<dbReference type="InterPro" id="IPR000595">
    <property type="entry name" value="cNMP-bd_dom"/>
</dbReference>
<accession>A0A1H7J7F8</accession>
<dbReference type="InterPro" id="IPR018490">
    <property type="entry name" value="cNMP-bd_dom_sf"/>
</dbReference>
<dbReference type="PROSITE" id="PS51063">
    <property type="entry name" value="HTH_CRP_2"/>
    <property type="match status" value="1"/>
</dbReference>
<organism evidence="6 7">
    <name type="scientific">Streptacidiphilus jiangxiensis</name>
    <dbReference type="NCBI Taxonomy" id="235985"/>
    <lineage>
        <taxon>Bacteria</taxon>
        <taxon>Bacillati</taxon>
        <taxon>Actinomycetota</taxon>
        <taxon>Actinomycetes</taxon>
        <taxon>Kitasatosporales</taxon>
        <taxon>Streptomycetaceae</taxon>
        <taxon>Streptacidiphilus</taxon>
    </lineage>
</organism>
<keyword evidence="2" id="KW-0238">DNA-binding</keyword>
<dbReference type="Proteomes" id="UP000183015">
    <property type="component" value="Unassembled WGS sequence"/>
</dbReference>
<dbReference type="GO" id="GO:0003677">
    <property type="term" value="F:DNA binding"/>
    <property type="evidence" value="ECO:0007669"/>
    <property type="project" value="UniProtKB-KW"/>
</dbReference>
<dbReference type="AlphaFoldDB" id="A0A1H7J7F8"/>
<dbReference type="EMBL" id="FOAZ01000003">
    <property type="protein sequence ID" value="SEK69085.1"/>
    <property type="molecule type" value="Genomic_DNA"/>
</dbReference>
<evidence type="ECO:0000259" key="4">
    <source>
        <dbReference type="PROSITE" id="PS50042"/>
    </source>
</evidence>
<dbReference type="Pfam" id="PF00027">
    <property type="entry name" value="cNMP_binding"/>
    <property type="match status" value="1"/>
</dbReference>
<keyword evidence="6" id="KW-0808">Transferase</keyword>
<dbReference type="CDD" id="cd00038">
    <property type="entry name" value="CAP_ED"/>
    <property type="match status" value="1"/>
</dbReference>
<keyword evidence="3" id="KW-0804">Transcription</keyword>
<dbReference type="GO" id="GO:0005829">
    <property type="term" value="C:cytosol"/>
    <property type="evidence" value="ECO:0007669"/>
    <property type="project" value="TreeGrafter"/>
</dbReference>
<dbReference type="RefSeq" id="WP_042454184.1">
    <property type="nucleotide sequence ID" value="NZ_BBPN01000032.1"/>
</dbReference>
<dbReference type="Gene3D" id="2.60.120.10">
    <property type="entry name" value="Jelly Rolls"/>
    <property type="match status" value="1"/>
</dbReference>
<evidence type="ECO:0000256" key="3">
    <source>
        <dbReference type="ARBA" id="ARBA00023163"/>
    </source>
</evidence>
<dbReference type="InterPro" id="IPR012318">
    <property type="entry name" value="HTH_CRP"/>
</dbReference>
<dbReference type="PROSITE" id="PS50042">
    <property type="entry name" value="CNMP_BINDING_3"/>
    <property type="match status" value="1"/>
</dbReference>
<dbReference type="OrthoDB" id="41390at2"/>
<evidence type="ECO:0000259" key="5">
    <source>
        <dbReference type="PROSITE" id="PS51063"/>
    </source>
</evidence>
<dbReference type="InterPro" id="IPR036390">
    <property type="entry name" value="WH_DNA-bd_sf"/>
</dbReference>
<feature type="domain" description="Cyclic nucleotide-binding" evidence="4">
    <location>
        <begin position="10"/>
        <end position="130"/>
    </location>
</feature>
<dbReference type="STRING" id="235985.SAMN05414137_103129"/>
<evidence type="ECO:0000313" key="7">
    <source>
        <dbReference type="Proteomes" id="UP000183015"/>
    </source>
</evidence>
<proteinExistence type="predicted"/>
<dbReference type="SUPFAM" id="SSF51206">
    <property type="entry name" value="cAMP-binding domain-like"/>
    <property type="match status" value="1"/>
</dbReference>
<evidence type="ECO:0000256" key="1">
    <source>
        <dbReference type="ARBA" id="ARBA00023015"/>
    </source>
</evidence>
<dbReference type="GO" id="GO:0016301">
    <property type="term" value="F:kinase activity"/>
    <property type="evidence" value="ECO:0007669"/>
    <property type="project" value="UniProtKB-KW"/>
</dbReference>
<feature type="domain" description="HTH crp-type" evidence="5">
    <location>
        <begin position="144"/>
        <end position="219"/>
    </location>
</feature>
<evidence type="ECO:0000256" key="2">
    <source>
        <dbReference type="ARBA" id="ARBA00023125"/>
    </source>
</evidence>
<keyword evidence="1" id="KW-0805">Transcription regulation</keyword>
<dbReference type="GO" id="GO:0003700">
    <property type="term" value="F:DNA-binding transcription factor activity"/>
    <property type="evidence" value="ECO:0007669"/>
    <property type="project" value="TreeGrafter"/>
</dbReference>
<dbReference type="PANTHER" id="PTHR24567:SF74">
    <property type="entry name" value="HTH-TYPE TRANSCRIPTIONAL REGULATOR ARCR"/>
    <property type="match status" value="1"/>
</dbReference>
<evidence type="ECO:0000313" key="6">
    <source>
        <dbReference type="EMBL" id="SEK69085.1"/>
    </source>
</evidence>